<dbReference type="GO" id="GO:0003848">
    <property type="term" value="F:2-amino-4-hydroxy-6-hydroxymethyldihydropteridine diphosphokinase activity"/>
    <property type="evidence" value="ECO:0007669"/>
    <property type="project" value="UniProtKB-EC"/>
</dbReference>
<sequence length="161" mass="18277">MHSVFVGIGGNIGDKLLNFRKAEKLIDEIMGNIILASSIYESPPWGFKSNDTFWNQVLKIETNLPPTGLLEKIHRIEGMFGRERSSTGYSSRQMDIDILYFDDLILETEKLTIPHPLLHKRMFVLTPLCEIAPDFIHPALKLTSNQMKDNCTDKSVVSKTV</sequence>
<dbReference type="AlphaFoldDB" id="A0A3B0UHD8"/>
<evidence type="ECO:0000256" key="4">
    <source>
        <dbReference type="ARBA" id="ARBA00022741"/>
    </source>
</evidence>
<evidence type="ECO:0000256" key="7">
    <source>
        <dbReference type="ARBA" id="ARBA00022909"/>
    </source>
</evidence>
<evidence type="ECO:0000256" key="5">
    <source>
        <dbReference type="ARBA" id="ARBA00022777"/>
    </source>
</evidence>
<accession>A0A3B0UHD8</accession>
<reference evidence="9" key="1">
    <citation type="submission" date="2018-06" db="EMBL/GenBank/DDBJ databases">
        <authorList>
            <person name="Zhirakovskaya E."/>
        </authorList>
    </citation>
    <scope>NUCLEOTIDE SEQUENCE</scope>
</reference>
<organism evidence="9">
    <name type="scientific">hydrothermal vent metagenome</name>
    <dbReference type="NCBI Taxonomy" id="652676"/>
    <lineage>
        <taxon>unclassified sequences</taxon>
        <taxon>metagenomes</taxon>
        <taxon>ecological metagenomes</taxon>
    </lineage>
</organism>
<dbReference type="PANTHER" id="PTHR43071:SF1">
    <property type="entry name" value="2-AMINO-4-HYDROXY-6-HYDROXYMETHYLDIHYDROPTERIDINE PYROPHOSPHOKINASE"/>
    <property type="match status" value="1"/>
</dbReference>
<gene>
    <name evidence="9" type="ORF">MNBD_BACTEROID07-445</name>
</gene>
<dbReference type="EMBL" id="UOET01000515">
    <property type="protein sequence ID" value="VAW30445.1"/>
    <property type="molecule type" value="Genomic_DNA"/>
</dbReference>
<dbReference type="GO" id="GO:0046654">
    <property type="term" value="P:tetrahydrofolate biosynthetic process"/>
    <property type="evidence" value="ECO:0007669"/>
    <property type="project" value="UniProtKB-UniPathway"/>
</dbReference>
<evidence type="ECO:0000313" key="9">
    <source>
        <dbReference type="EMBL" id="VAW30445.1"/>
    </source>
</evidence>
<name>A0A3B0UHD8_9ZZZZ</name>
<dbReference type="GO" id="GO:0005524">
    <property type="term" value="F:ATP binding"/>
    <property type="evidence" value="ECO:0007669"/>
    <property type="project" value="UniProtKB-KW"/>
</dbReference>
<dbReference type="SUPFAM" id="SSF55083">
    <property type="entry name" value="6-hydroxymethyl-7,8-dihydropterin pyrophosphokinase, HPPK"/>
    <property type="match status" value="1"/>
</dbReference>
<dbReference type="EC" id="2.7.6.3" evidence="2"/>
<dbReference type="InterPro" id="IPR035907">
    <property type="entry name" value="Hppk_sf"/>
</dbReference>
<comment type="pathway">
    <text evidence="1">Cofactor biosynthesis; tetrahydrofolate biosynthesis; 2-amino-4-hydroxy-6-hydroxymethyl-7,8-dihydropteridine diphosphate from 7,8-dihydroneopterin triphosphate: step 4/4.</text>
</comment>
<dbReference type="GO" id="GO:0046656">
    <property type="term" value="P:folic acid biosynthetic process"/>
    <property type="evidence" value="ECO:0007669"/>
    <property type="project" value="UniProtKB-KW"/>
</dbReference>
<evidence type="ECO:0000256" key="3">
    <source>
        <dbReference type="ARBA" id="ARBA00022679"/>
    </source>
</evidence>
<keyword evidence="5 9" id="KW-0418">Kinase</keyword>
<feature type="domain" description="7,8-dihydro-6-hydroxymethylpterin-pyrophosphokinase" evidence="8">
    <location>
        <begin position="5"/>
        <end position="133"/>
    </location>
</feature>
<dbReference type="GO" id="GO:0016301">
    <property type="term" value="F:kinase activity"/>
    <property type="evidence" value="ECO:0007669"/>
    <property type="project" value="UniProtKB-KW"/>
</dbReference>
<dbReference type="UniPathway" id="UPA00077">
    <property type="reaction ID" value="UER00155"/>
</dbReference>
<evidence type="ECO:0000256" key="1">
    <source>
        <dbReference type="ARBA" id="ARBA00005051"/>
    </source>
</evidence>
<dbReference type="Gene3D" id="3.30.70.560">
    <property type="entry name" value="7,8-Dihydro-6-hydroxymethylpterin-pyrophosphokinase HPPK"/>
    <property type="match status" value="1"/>
</dbReference>
<evidence type="ECO:0000256" key="2">
    <source>
        <dbReference type="ARBA" id="ARBA00013253"/>
    </source>
</evidence>
<proteinExistence type="predicted"/>
<dbReference type="NCBIfam" id="TIGR01498">
    <property type="entry name" value="folK"/>
    <property type="match status" value="1"/>
</dbReference>
<protein>
    <recommendedName>
        <fullName evidence="2">2-amino-4-hydroxy-6-hydroxymethyldihydropteridine diphosphokinase</fullName>
        <ecNumber evidence="2">2.7.6.3</ecNumber>
    </recommendedName>
</protein>
<keyword evidence="4" id="KW-0547">Nucleotide-binding</keyword>
<dbReference type="InterPro" id="IPR000550">
    <property type="entry name" value="Hppk"/>
</dbReference>
<evidence type="ECO:0000256" key="6">
    <source>
        <dbReference type="ARBA" id="ARBA00022840"/>
    </source>
</evidence>
<keyword evidence="6" id="KW-0067">ATP-binding</keyword>
<keyword evidence="3 9" id="KW-0808">Transferase</keyword>
<dbReference type="PANTHER" id="PTHR43071">
    <property type="entry name" value="2-AMINO-4-HYDROXY-6-HYDROXYMETHYLDIHYDROPTERIDINE PYROPHOSPHOKINASE"/>
    <property type="match status" value="1"/>
</dbReference>
<dbReference type="Pfam" id="PF01288">
    <property type="entry name" value="HPPK"/>
    <property type="match status" value="1"/>
</dbReference>
<dbReference type="CDD" id="cd00483">
    <property type="entry name" value="HPPK"/>
    <property type="match status" value="1"/>
</dbReference>
<keyword evidence="7" id="KW-0289">Folate biosynthesis</keyword>
<evidence type="ECO:0000259" key="8">
    <source>
        <dbReference type="Pfam" id="PF01288"/>
    </source>
</evidence>